<dbReference type="AlphaFoldDB" id="A0AAW1H6S2"/>
<reference evidence="2" key="1">
    <citation type="submission" date="2024-03" db="EMBL/GenBank/DDBJ databases">
        <title>WGS assembly of Saponaria officinalis var. Norfolk2.</title>
        <authorList>
            <person name="Jenkins J."/>
            <person name="Shu S."/>
            <person name="Grimwood J."/>
            <person name="Barry K."/>
            <person name="Goodstein D."/>
            <person name="Schmutz J."/>
            <person name="Leebens-Mack J."/>
            <person name="Osbourn A."/>
        </authorList>
    </citation>
    <scope>NUCLEOTIDE SEQUENCE [LARGE SCALE GENOMIC DNA]</scope>
    <source>
        <strain evidence="2">JIC</strain>
    </source>
</reference>
<evidence type="ECO:0000313" key="2">
    <source>
        <dbReference type="EMBL" id="KAK9671865.1"/>
    </source>
</evidence>
<name>A0AAW1H6S2_SAPOF</name>
<evidence type="ECO:0000313" key="3">
    <source>
        <dbReference type="Proteomes" id="UP001443914"/>
    </source>
</evidence>
<sequence length="375" mass="42902">MIFTRGDLPSVLAVKAVLDHFALQSGLCANLDKTEIYFGGVSSYVKDLILNQSHFVEGKFPFRYLGVPLNASRVTVDMYAALMSKIIHHIQHWSVNLLTYAGKAQLINSVILGLLTYWCSNTLLPKAVGRGSVWVQWVQLYYLAGQTIWDVVPSTIHSESFRSILQIRDQCLSHFGTAQAAQVWLGGCVVQGSFSITRAYEFFRPRAGVIPWASVLRGQSITPCHALITMLAAQRKLPTVDSLCRRGIYLVNRCCLCKQHGETHRHLFFSCSYSKSVWSLLLQWMRIYPRTSDLISELYWTHRKGRKSHWKTSWFRCTLAATVYFLWYERNTRIFDGREHSPVQLVKEIKYVVAIRCVAYMALPYRDCLVDALNS</sequence>
<keyword evidence="3" id="KW-1185">Reference proteome</keyword>
<dbReference type="PANTHER" id="PTHR33116:SF84">
    <property type="entry name" value="RNA-DIRECTED DNA POLYMERASE"/>
    <property type="match status" value="1"/>
</dbReference>
<dbReference type="PANTHER" id="PTHR33116">
    <property type="entry name" value="REVERSE TRANSCRIPTASE ZINC-BINDING DOMAIN-CONTAINING PROTEIN-RELATED-RELATED"/>
    <property type="match status" value="1"/>
</dbReference>
<accession>A0AAW1H6S2</accession>
<comment type="caution">
    <text evidence="2">The sequence shown here is derived from an EMBL/GenBank/DDBJ whole genome shotgun (WGS) entry which is preliminary data.</text>
</comment>
<evidence type="ECO:0000259" key="1">
    <source>
        <dbReference type="Pfam" id="PF13966"/>
    </source>
</evidence>
<dbReference type="Proteomes" id="UP001443914">
    <property type="component" value="Unassembled WGS sequence"/>
</dbReference>
<dbReference type="EMBL" id="JBDFQZ010000012">
    <property type="protein sequence ID" value="KAK9671865.1"/>
    <property type="molecule type" value="Genomic_DNA"/>
</dbReference>
<dbReference type="InterPro" id="IPR026960">
    <property type="entry name" value="RVT-Znf"/>
</dbReference>
<feature type="domain" description="Reverse transcriptase zinc-binding" evidence="1">
    <location>
        <begin position="194"/>
        <end position="278"/>
    </location>
</feature>
<proteinExistence type="predicted"/>
<organism evidence="2 3">
    <name type="scientific">Saponaria officinalis</name>
    <name type="common">Common soapwort</name>
    <name type="synonym">Lychnis saponaria</name>
    <dbReference type="NCBI Taxonomy" id="3572"/>
    <lineage>
        <taxon>Eukaryota</taxon>
        <taxon>Viridiplantae</taxon>
        <taxon>Streptophyta</taxon>
        <taxon>Embryophyta</taxon>
        <taxon>Tracheophyta</taxon>
        <taxon>Spermatophyta</taxon>
        <taxon>Magnoliopsida</taxon>
        <taxon>eudicotyledons</taxon>
        <taxon>Gunneridae</taxon>
        <taxon>Pentapetalae</taxon>
        <taxon>Caryophyllales</taxon>
        <taxon>Caryophyllaceae</taxon>
        <taxon>Caryophylleae</taxon>
        <taxon>Saponaria</taxon>
    </lineage>
</organism>
<protein>
    <recommendedName>
        <fullName evidence="1">Reverse transcriptase zinc-binding domain-containing protein</fullName>
    </recommendedName>
</protein>
<dbReference type="Pfam" id="PF13966">
    <property type="entry name" value="zf-RVT"/>
    <property type="match status" value="1"/>
</dbReference>
<gene>
    <name evidence="2" type="ORF">RND81_12G059700</name>
</gene>